<reference evidence="3 4" key="2">
    <citation type="submission" date="2016-10" db="EMBL/GenBank/DDBJ databases">
        <authorList>
            <person name="Varghese N."/>
            <person name="Submissions S."/>
        </authorList>
    </citation>
    <scope>NUCLEOTIDE SEQUENCE [LARGE SCALE GENOMIC DNA]</scope>
    <source>
        <strain evidence="3 4">DSM 24802</strain>
    </source>
</reference>
<dbReference type="Proteomes" id="UP000634647">
    <property type="component" value="Unassembled WGS sequence"/>
</dbReference>
<reference evidence="2" key="3">
    <citation type="submission" date="2023-06" db="EMBL/GenBank/DDBJ databases">
        <authorList>
            <person name="Sun Q."/>
            <person name="Zhou Y."/>
        </authorList>
    </citation>
    <scope>NUCLEOTIDE SEQUENCE</scope>
    <source>
        <strain evidence="2">CGMCC 1.10859</strain>
    </source>
</reference>
<dbReference type="Pfam" id="PF08818">
    <property type="entry name" value="DUF1801"/>
    <property type="match status" value="1"/>
</dbReference>
<dbReference type="RefSeq" id="WP_035840003.1">
    <property type="nucleotide sequence ID" value="NZ_BNAB01000009.1"/>
</dbReference>
<dbReference type="InterPro" id="IPR016786">
    <property type="entry name" value="YdeI_bac"/>
</dbReference>
<feature type="domain" description="YdhG-like" evidence="1">
    <location>
        <begin position="29"/>
        <end position="126"/>
    </location>
</feature>
<keyword evidence="4" id="KW-1185">Reference proteome</keyword>
<dbReference type="AlphaFoldDB" id="A0AAN4ZZP3"/>
<dbReference type="Pfam" id="PF13376">
    <property type="entry name" value="OmdA"/>
    <property type="match status" value="1"/>
</dbReference>
<dbReference type="PIRSF" id="PIRSF021308">
    <property type="entry name" value="UCP021308"/>
    <property type="match status" value="1"/>
</dbReference>
<gene>
    <name evidence="2" type="ORF">GCM10008024_22760</name>
    <name evidence="3" type="ORF">SAMN05444006_1349</name>
</gene>
<name>A0AAN4ZZP3_9RHOB</name>
<dbReference type="InterPro" id="IPR014922">
    <property type="entry name" value="YdhG-like"/>
</dbReference>
<dbReference type="SUPFAM" id="SSF159888">
    <property type="entry name" value="YdhG-like"/>
    <property type="match status" value="1"/>
</dbReference>
<proteinExistence type="predicted"/>
<sequence>MITEVEAYFTRGCGRCKRFGTADCATRIWTEGLAELRRICRDAGLDEAVRWGHPCYRHAGRNIALINAFRGDFRLSFMTPAQLCDPAQVLQTAGPNARHKGTIRFADAGAVAALEPILRTYLAEAMRQAEAGTQPPPPPRDISLPDELREALDADPELAEAFDALTPGRQRSYVIHLGAAKTPQTRRARIKRVRGKILAGKGMNER</sequence>
<protein>
    <submittedName>
        <fullName evidence="3">Uncharacterized conserved protein YdeI, YjbR/CyaY-like superfamily, DUF1801 family</fullName>
    </submittedName>
</protein>
<organism evidence="2 5">
    <name type="scientific">Allgaiera indica</name>
    <dbReference type="NCBI Taxonomy" id="765699"/>
    <lineage>
        <taxon>Bacteria</taxon>
        <taxon>Pseudomonadati</taxon>
        <taxon>Pseudomonadota</taxon>
        <taxon>Alphaproteobacteria</taxon>
        <taxon>Rhodobacterales</taxon>
        <taxon>Paracoccaceae</taxon>
        <taxon>Allgaiera</taxon>
    </lineage>
</organism>
<evidence type="ECO:0000259" key="1">
    <source>
        <dbReference type="Pfam" id="PF08818"/>
    </source>
</evidence>
<evidence type="ECO:0000313" key="4">
    <source>
        <dbReference type="Proteomes" id="UP000199541"/>
    </source>
</evidence>
<dbReference type="Gene3D" id="3.90.1150.200">
    <property type="match status" value="1"/>
</dbReference>
<accession>A0AAN4ZZP3</accession>
<dbReference type="Proteomes" id="UP000199541">
    <property type="component" value="Unassembled WGS sequence"/>
</dbReference>
<evidence type="ECO:0000313" key="5">
    <source>
        <dbReference type="Proteomes" id="UP000634647"/>
    </source>
</evidence>
<evidence type="ECO:0000313" key="3">
    <source>
        <dbReference type="EMBL" id="SDX85296.1"/>
    </source>
</evidence>
<dbReference type="EMBL" id="FNOB01000034">
    <property type="protein sequence ID" value="SDX85296.1"/>
    <property type="molecule type" value="Genomic_DNA"/>
</dbReference>
<reference evidence="2" key="1">
    <citation type="journal article" date="2014" name="Int. J. Syst. Evol. Microbiol.">
        <title>Complete genome sequence of Corynebacterium casei LMG S-19264T (=DSM 44701T), isolated from a smear-ripened cheese.</title>
        <authorList>
            <consortium name="US DOE Joint Genome Institute (JGI-PGF)"/>
            <person name="Walter F."/>
            <person name="Albersmeier A."/>
            <person name="Kalinowski J."/>
            <person name="Ruckert C."/>
        </authorList>
    </citation>
    <scope>NUCLEOTIDE SEQUENCE</scope>
    <source>
        <strain evidence="2">CGMCC 1.10859</strain>
    </source>
</reference>
<dbReference type="EMBL" id="BNAB01000009">
    <property type="protein sequence ID" value="GHE02594.1"/>
    <property type="molecule type" value="Genomic_DNA"/>
</dbReference>
<comment type="caution">
    <text evidence="2">The sequence shown here is derived from an EMBL/GenBank/DDBJ whole genome shotgun (WGS) entry which is preliminary data.</text>
</comment>
<evidence type="ECO:0000313" key="2">
    <source>
        <dbReference type="EMBL" id="GHE02594.1"/>
    </source>
</evidence>